<evidence type="ECO:0000313" key="3">
    <source>
        <dbReference type="Proteomes" id="UP000683291"/>
    </source>
</evidence>
<dbReference type="Gene3D" id="1.20.1050.10">
    <property type="match status" value="1"/>
</dbReference>
<dbReference type="Gene3D" id="3.40.30.10">
    <property type="entry name" value="Glutaredoxin"/>
    <property type="match status" value="1"/>
</dbReference>
<evidence type="ECO:0000259" key="1">
    <source>
        <dbReference type="PROSITE" id="PS50404"/>
    </source>
</evidence>
<gene>
    <name evidence="2" type="ORF">KDD17_13510</name>
</gene>
<dbReference type="PROSITE" id="PS50404">
    <property type="entry name" value="GST_NTER"/>
    <property type="match status" value="1"/>
</dbReference>
<feature type="domain" description="GST N-terminal" evidence="1">
    <location>
        <begin position="3"/>
        <end position="83"/>
    </location>
</feature>
<dbReference type="SUPFAM" id="SSF47616">
    <property type="entry name" value="GST C-terminal domain-like"/>
    <property type="match status" value="1"/>
</dbReference>
<sequence length="205" mass="22156">MAEPLTLLGYGPSVYTRIARMALAASGQGAQYVEVDPFAAPPDPRLAAVSPFGRVPVLVQGDFILTETSAITRHLMGHDAGKDRQAAARREQVIAVLDAYGYWPLVRQIFVHGYFATREGAPSDPQVLAAGLRAAQPVLNWLDGIVREPGALTGPPARADLHLLAMLDYLTRAPEGAQLLATFADLSTYWAIHRTHPLLRATDPL</sequence>
<reference evidence="2" key="1">
    <citation type="submission" date="2021-04" db="EMBL/GenBank/DDBJ databases">
        <title>Complete genome sequence for Sulfitobacter sp. strain JK7-1.</title>
        <authorList>
            <person name="Park S.-J."/>
        </authorList>
    </citation>
    <scope>NUCLEOTIDE SEQUENCE</scope>
    <source>
        <strain evidence="2">JK7-1</strain>
    </source>
</reference>
<dbReference type="InterPro" id="IPR036249">
    <property type="entry name" value="Thioredoxin-like_sf"/>
</dbReference>
<dbReference type="Pfam" id="PF13417">
    <property type="entry name" value="GST_N_3"/>
    <property type="match status" value="1"/>
</dbReference>
<dbReference type="RefSeq" id="WP_212704135.1">
    <property type="nucleotide sequence ID" value="NZ_CP073581.1"/>
</dbReference>
<keyword evidence="3" id="KW-1185">Reference proteome</keyword>
<organism evidence="2 3">
    <name type="scientific">Sulfitobacter albidus</name>
    <dbReference type="NCBI Taxonomy" id="2829501"/>
    <lineage>
        <taxon>Bacteria</taxon>
        <taxon>Pseudomonadati</taxon>
        <taxon>Pseudomonadota</taxon>
        <taxon>Alphaproteobacteria</taxon>
        <taxon>Rhodobacterales</taxon>
        <taxon>Roseobacteraceae</taxon>
        <taxon>Sulfitobacter</taxon>
    </lineage>
</organism>
<dbReference type="InterPro" id="IPR004045">
    <property type="entry name" value="Glutathione_S-Trfase_N"/>
</dbReference>
<dbReference type="AlphaFoldDB" id="A0A975JCG9"/>
<dbReference type="Proteomes" id="UP000683291">
    <property type="component" value="Chromosome 1"/>
</dbReference>
<accession>A0A975JCG9</accession>
<dbReference type="InterPro" id="IPR036282">
    <property type="entry name" value="Glutathione-S-Trfase_C_sf"/>
</dbReference>
<dbReference type="SUPFAM" id="SSF52833">
    <property type="entry name" value="Thioredoxin-like"/>
    <property type="match status" value="1"/>
</dbReference>
<proteinExistence type="predicted"/>
<evidence type="ECO:0000313" key="2">
    <source>
        <dbReference type="EMBL" id="QUJ75937.1"/>
    </source>
</evidence>
<name>A0A975JCG9_9RHOB</name>
<dbReference type="KEGG" id="sual:KDD17_13510"/>
<protein>
    <submittedName>
        <fullName evidence="2">Glutathione S-transferase</fullName>
    </submittedName>
</protein>
<dbReference type="CDD" id="cd00299">
    <property type="entry name" value="GST_C_family"/>
    <property type="match status" value="1"/>
</dbReference>
<dbReference type="EMBL" id="CP073581">
    <property type="protein sequence ID" value="QUJ75937.1"/>
    <property type="molecule type" value="Genomic_DNA"/>
</dbReference>